<dbReference type="SUPFAM" id="SSF56112">
    <property type="entry name" value="Protein kinase-like (PK-like)"/>
    <property type="match status" value="1"/>
</dbReference>
<dbReference type="EC" id="2.7.11.1" evidence="1"/>
<dbReference type="SMART" id="SM00220">
    <property type="entry name" value="S_TKc"/>
    <property type="match status" value="1"/>
</dbReference>
<dbReference type="Pfam" id="PF00069">
    <property type="entry name" value="Pkinase"/>
    <property type="match status" value="1"/>
</dbReference>
<feature type="repeat" description="TPR" evidence="7">
    <location>
        <begin position="452"/>
        <end position="485"/>
    </location>
</feature>
<dbReference type="Proteomes" id="UP000646776">
    <property type="component" value="Unassembled WGS sequence"/>
</dbReference>
<evidence type="ECO:0000256" key="8">
    <source>
        <dbReference type="PROSITE-ProRule" id="PRU10141"/>
    </source>
</evidence>
<keyword evidence="11" id="KW-1185">Reference proteome</keyword>
<evidence type="ECO:0000256" key="6">
    <source>
        <dbReference type="ARBA" id="ARBA00022840"/>
    </source>
</evidence>
<dbReference type="InterPro" id="IPR011009">
    <property type="entry name" value="Kinase-like_dom_sf"/>
</dbReference>
<dbReference type="InterPro" id="IPR011990">
    <property type="entry name" value="TPR-like_helical_dom_sf"/>
</dbReference>
<dbReference type="SUPFAM" id="SSF48452">
    <property type="entry name" value="TPR-like"/>
    <property type="match status" value="1"/>
</dbReference>
<name>A0A918LWC6_9ACTN</name>
<comment type="caution">
    <text evidence="10">The sequence shown here is derived from an EMBL/GenBank/DDBJ whole genome shotgun (WGS) entry which is preliminary data.</text>
</comment>
<dbReference type="InterPro" id="IPR019734">
    <property type="entry name" value="TPR_rpt"/>
</dbReference>
<protein>
    <recommendedName>
        <fullName evidence="1">non-specific serine/threonine protein kinase</fullName>
        <ecNumber evidence="1">2.7.11.1</ecNumber>
    </recommendedName>
</protein>
<evidence type="ECO:0000256" key="7">
    <source>
        <dbReference type="PROSITE-ProRule" id="PRU00339"/>
    </source>
</evidence>
<keyword evidence="3" id="KW-0808">Transferase</keyword>
<evidence type="ECO:0000313" key="11">
    <source>
        <dbReference type="Proteomes" id="UP000646776"/>
    </source>
</evidence>
<proteinExistence type="predicted"/>
<dbReference type="PROSITE" id="PS50005">
    <property type="entry name" value="TPR"/>
    <property type="match status" value="1"/>
</dbReference>
<dbReference type="GO" id="GO:0005524">
    <property type="term" value="F:ATP binding"/>
    <property type="evidence" value="ECO:0007669"/>
    <property type="project" value="UniProtKB-UniRule"/>
</dbReference>
<keyword evidence="2" id="KW-0723">Serine/threonine-protein kinase</keyword>
<keyword evidence="6 8" id="KW-0067">ATP-binding</keyword>
<dbReference type="InterPro" id="IPR017441">
    <property type="entry name" value="Protein_kinase_ATP_BS"/>
</dbReference>
<reference evidence="10" key="1">
    <citation type="journal article" date="2014" name="Int. J. Syst. Evol. Microbiol.">
        <title>Complete genome sequence of Corynebacterium casei LMG S-19264T (=DSM 44701T), isolated from a smear-ripened cheese.</title>
        <authorList>
            <consortium name="US DOE Joint Genome Institute (JGI-PGF)"/>
            <person name="Walter F."/>
            <person name="Albersmeier A."/>
            <person name="Kalinowski J."/>
            <person name="Ruckert C."/>
        </authorList>
    </citation>
    <scope>NUCLEOTIDE SEQUENCE</scope>
    <source>
        <strain evidence="10">JCM 4125</strain>
    </source>
</reference>
<evidence type="ECO:0000256" key="2">
    <source>
        <dbReference type="ARBA" id="ARBA00022527"/>
    </source>
</evidence>
<evidence type="ECO:0000256" key="5">
    <source>
        <dbReference type="ARBA" id="ARBA00022777"/>
    </source>
</evidence>
<evidence type="ECO:0000256" key="3">
    <source>
        <dbReference type="ARBA" id="ARBA00022679"/>
    </source>
</evidence>
<dbReference type="Gene3D" id="3.30.200.20">
    <property type="entry name" value="Phosphorylase Kinase, domain 1"/>
    <property type="match status" value="1"/>
</dbReference>
<dbReference type="GO" id="GO:0004674">
    <property type="term" value="F:protein serine/threonine kinase activity"/>
    <property type="evidence" value="ECO:0007669"/>
    <property type="project" value="UniProtKB-KW"/>
</dbReference>
<dbReference type="Gene3D" id="1.25.40.10">
    <property type="entry name" value="Tetratricopeptide repeat domain"/>
    <property type="match status" value="1"/>
</dbReference>
<keyword evidence="4 8" id="KW-0547">Nucleotide-binding</keyword>
<accession>A0A918LWC6</accession>
<keyword evidence="5" id="KW-0418">Kinase</keyword>
<dbReference type="PROSITE" id="PS50011">
    <property type="entry name" value="PROTEIN_KINASE_DOM"/>
    <property type="match status" value="1"/>
</dbReference>
<evidence type="ECO:0000256" key="4">
    <source>
        <dbReference type="ARBA" id="ARBA00022741"/>
    </source>
</evidence>
<evidence type="ECO:0000313" key="10">
    <source>
        <dbReference type="EMBL" id="GGT59370.1"/>
    </source>
</evidence>
<organism evidence="10 11">
    <name type="scientific">Streptomyces phaeofaciens</name>
    <dbReference type="NCBI Taxonomy" id="68254"/>
    <lineage>
        <taxon>Bacteria</taxon>
        <taxon>Bacillati</taxon>
        <taxon>Actinomycetota</taxon>
        <taxon>Actinomycetes</taxon>
        <taxon>Kitasatosporales</taxon>
        <taxon>Streptomycetaceae</taxon>
        <taxon>Streptomyces</taxon>
    </lineage>
</organism>
<sequence>MVQGGTPSFDAGVPARVIAGRYRLHTPIGAGGMGEVWQAYDERLDRRVAVKMMLAESPVPPGFQGAAFEETLQTRRARFLREVQITAGIEHLGVPAVYDTGTDEASGRLFVVMQLLQGRELQTFIDETDYESETVSVSWAAAVGAQIASVLDTVHRHDVVHRDIKPSNLMLTPGGVVKVLDFGVAALRGVGTLPRLTQVGMTVGTPPYMSPEQSLANAVGPAADVYALACVLHEMLTGKPPFTPDDSRSHMWHHVHTPPPSIRTVRPDVPVDIEKLLLAMLTKEAEQRMDAMEVYDTLLPFVHASTGVPAATDEGILDPRLPFLRPFGGRAPSPSVAPSYTPTVVVPSPLGPPPAAAPQRLEPDPAALTEQEADGVSDRAARLAQDGQFTQAADTLTEAIARAADPELKEGMQFSLAQVKFLAGSHREALALFEPLACHYTDRYGGHDEQAQLCWYYAAQCRMELGEATAAIQAFDRVVEMTPASDSEDAVNRHLDALARLMGLHAAAENLPQVLEIGGRLRSETSQLRGNDWPGLAQIDAYLRRLRQDLG</sequence>
<reference evidence="10" key="2">
    <citation type="submission" date="2020-09" db="EMBL/GenBank/DDBJ databases">
        <authorList>
            <person name="Sun Q."/>
            <person name="Ohkuma M."/>
        </authorList>
    </citation>
    <scope>NUCLEOTIDE SEQUENCE</scope>
    <source>
        <strain evidence="10">JCM 4125</strain>
    </source>
</reference>
<dbReference type="Gene3D" id="1.10.510.10">
    <property type="entry name" value="Transferase(Phosphotransferase) domain 1"/>
    <property type="match status" value="1"/>
</dbReference>
<evidence type="ECO:0000259" key="9">
    <source>
        <dbReference type="PROSITE" id="PS50011"/>
    </source>
</evidence>
<dbReference type="RefSeq" id="WP_189712753.1">
    <property type="nucleotide sequence ID" value="NZ_BMSA01000011.1"/>
</dbReference>
<dbReference type="PANTHER" id="PTHR43289">
    <property type="entry name" value="MITOGEN-ACTIVATED PROTEIN KINASE KINASE KINASE 20-RELATED"/>
    <property type="match status" value="1"/>
</dbReference>
<feature type="domain" description="Protein kinase" evidence="9">
    <location>
        <begin position="22"/>
        <end position="302"/>
    </location>
</feature>
<dbReference type="PROSITE" id="PS00108">
    <property type="entry name" value="PROTEIN_KINASE_ST"/>
    <property type="match status" value="1"/>
</dbReference>
<evidence type="ECO:0000256" key="1">
    <source>
        <dbReference type="ARBA" id="ARBA00012513"/>
    </source>
</evidence>
<dbReference type="PANTHER" id="PTHR43289:SF6">
    <property type="entry name" value="SERINE_THREONINE-PROTEIN KINASE NEKL-3"/>
    <property type="match status" value="1"/>
</dbReference>
<dbReference type="InterPro" id="IPR008271">
    <property type="entry name" value="Ser/Thr_kinase_AS"/>
</dbReference>
<dbReference type="AlphaFoldDB" id="A0A918LWC6"/>
<feature type="binding site" evidence="8">
    <location>
        <position position="51"/>
    </location>
    <ligand>
        <name>ATP</name>
        <dbReference type="ChEBI" id="CHEBI:30616"/>
    </ligand>
</feature>
<gene>
    <name evidence="10" type="ORF">GCM10010226_40890</name>
</gene>
<keyword evidence="7" id="KW-0802">TPR repeat</keyword>
<dbReference type="EMBL" id="BMSA01000011">
    <property type="protein sequence ID" value="GGT59370.1"/>
    <property type="molecule type" value="Genomic_DNA"/>
</dbReference>
<dbReference type="InterPro" id="IPR000719">
    <property type="entry name" value="Prot_kinase_dom"/>
</dbReference>
<dbReference type="PROSITE" id="PS00107">
    <property type="entry name" value="PROTEIN_KINASE_ATP"/>
    <property type="match status" value="1"/>
</dbReference>
<dbReference type="CDD" id="cd14014">
    <property type="entry name" value="STKc_PknB_like"/>
    <property type="match status" value="1"/>
</dbReference>